<dbReference type="SUPFAM" id="SSF54695">
    <property type="entry name" value="POZ domain"/>
    <property type="match status" value="1"/>
</dbReference>
<dbReference type="Pfam" id="PF00651">
    <property type="entry name" value="BTB"/>
    <property type="match status" value="1"/>
</dbReference>
<sequence length="589" mass="67615">MRYQDEIFPQHLQKSLNDLRLSGISCDVTILVGGKEFIAHKSVLSAVSPYFRAMFNADGTFKESKEDKITLYDVDCDAVSAILKFIYTSNIEITEKNVYPLMEASNLLQIHSLRAWINRYLQSTITTENCLSLYVISNLHDYHDLSQNTLHYILLNFYLVAEGEEFLQIPLNVLVKILSSKLLNVGDENSLLRYILRWVKADMQNRKEHLDELINMINLSNVPMQTLLELKNDPLFKTSLKNKIETYINGQLAEKYQEKKETHSVYRIEKWENLRYGAEQGIILAIGGESSGMASRSVECFTLGYESWKYVIPQYIHSDNGPQNMTVIPAMRCARYNAAVASDSYNVYVLGGRNSSHYLDECETYDIRKNRWECLNNVPCKLEGSGAVIFEGRLVTVGGRNEFGCTSQAWEWNEKQNSWRNFPALTSPRSFHGTLAVAGYIFALGGFDNDSEKALRTGERYDLNLNKWSEIRCMHEARAKFGCAVVDNFIYVIGGINENSGLRSVERYNPETNEWFYMAPMSVPRHSFSVAVWEKKIYCIGGSDTIHYLNNVEKFNPHTNRWHYFLSMEVSRFGLVSATLLVPFIKNNF</sequence>
<dbReference type="Gene3D" id="3.30.710.10">
    <property type="entry name" value="Potassium Channel Kv1.1, Chain A"/>
    <property type="match status" value="1"/>
</dbReference>
<organism evidence="9">
    <name type="scientific">Menopon gallinae</name>
    <name type="common">poultry shaft louse</name>
    <dbReference type="NCBI Taxonomy" id="328185"/>
    <lineage>
        <taxon>Eukaryota</taxon>
        <taxon>Metazoa</taxon>
        <taxon>Ecdysozoa</taxon>
        <taxon>Arthropoda</taxon>
        <taxon>Hexapoda</taxon>
        <taxon>Insecta</taxon>
        <taxon>Pterygota</taxon>
        <taxon>Neoptera</taxon>
        <taxon>Paraneoptera</taxon>
        <taxon>Psocodea</taxon>
        <taxon>Troctomorpha</taxon>
        <taxon>Phthiraptera</taxon>
        <taxon>Amblycera</taxon>
        <taxon>Menoponidae</taxon>
        <taxon>Menopon</taxon>
    </lineage>
</organism>
<dbReference type="SMART" id="SM00875">
    <property type="entry name" value="BACK"/>
    <property type="match status" value="1"/>
</dbReference>
<keyword evidence="4" id="KW-0677">Repeat</keyword>
<dbReference type="SMART" id="SM00612">
    <property type="entry name" value="Kelch"/>
    <property type="match status" value="5"/>
</dbReference>
<proteinExistence type="predicted"/>
<keyword evidence="3" id="KW-0880">Kelch repeat</keyword>
<dbReference type="AlphaFoldDB" id="A0AAW2HNZ3"/>
<dbReference type="PROSITE" id="PS50097">
    <property type="entry name" value="BTB"/>
    <property type="match status" value="1"/>
</dbReference>
<protein>
    <recommendedName>
        <fullName evidence="2">Kelch-like protein diablo</fullName>
    </recommendedName>
</protein>
<dbReference type="InterPro" id="IPR017096">
    <property type="entry name" value="BTB-kelch_protein"/>
</dbReference>
<evidence type="ECO:0000256" key="6">
    <source>
        <dbReference type="ARBA" id="ARBA00023203"/>
    </source>
</evidence>
<gene>
    <name evidence="9" type="ORF">PYX00_008635</name>
</gene>
<accession>A0AAW2HNZ3</accession>
<dbReference type="InterPro" id="IPR011705">
    <property type="entry name" value="BACK"/>
</dbReference>
<dbReference type="EMBL" id="JARGDH010000004">
    <property type="protein sequence ID" value="KAL0271582.1"/>
    <property type="molecule type" value="Genomic_DNA"/>
</dbReference>
<comment type="pathway">
    <text evidence="1">Protein modification; protein ubiquitination.</text>
</comment>
<evidence type="ECO:0000259" key="8">
    <source>
        <dbReference type="PROSITE" id="PS50097"/>
    </source>
</evidence>
<dbReference type="InterPro" id="IPR015915">
    <property type="entry name" value="Kelch-typ_b-propeller"/>
</dbReference>
<dbReference type="Gene3D" id="1.25.40.420">
    <property type="match status" value="1"/>
</dbReference>
<comment type="function">
    <text evidence="7">Probable substrate-specific adapter of an E3 ubiquitin-protein ligase complex which mediates the ubiquitination and subsequent proteasomal degradation of target proteins. May have a role in synapse differentiation and growth.</text>
</comment>
<dbReference type="SMART" id="SM00225">
    <property type="entry name" value="BTB"/>
    <property type="match status" value="1"/>
</dbReference>
<dbReference type="Gene3D" id="2.120.10.80">
    <property type="entry name" value="Kelch-type beta propeller"/>
    <property type="match status" value="2"/>
</dbReference>
<evidence type="ECO:0000256" key="3">
    <source>
        <dbReference type="ARBA" id="ARBA00022441"/>
    </source>
</evidence>
<reference evidence="9" key="1">
    <citation type="journal article" date="2024" name="Gigascience">
        <title>Chromosome-level genome of the poultry shaft louse Menopon gallinae provides insight into the host-switching and adaptive evolution of parasitic lice.</title>
        <authorList>
            <person name="Xu Y."/>
            <person name="Ma L."/>
            <person name="Liu S."/>
            <person name="Liang Y."/>
            <person name="Liu Q."/>
            <person name="He Z."/>
            <person name="Tian L."/>
            <person name="Duan Y."/>
            <person name="Cai W."/>
            <person name="Li H."/>
            <person name="Song F."/>
        </authorList>
    </citation>
    <scope>NUCLEOTIDE SEQUENCE</scope>
    <source>
        <strain evidence="9">Cailab_2023a</strain>
    </source>
</reference>
<keyword evidence="5" id="KW-0833">Ubl conjugation pathway</keyword>
<comment type="caution">
    <text evidence="9">The sequence shown here is derived from an EMBL/GenBank/DDBJ whole genome shotgun (WGS) entry which is preliminary data.</text>
</comment>
<dbReference type="InterPro" id="IPR011333">
    <property type="entry name" value="SKP1/BTB/POZ_sf"/>
</dbReference>
<evidence type="ECO:0000256" key="1">
    <source>
        <dbReference type="ARBA" id="ARBA00004906"/>
    </source>
</evidence>
<dbReference type="GO" id="GO:0003779">
    <property type="term" value="F:actin binding"/>
    <property type="evidence" value="ECO:0007669"/>
    <property type="project" value="UniProtKB-KW"/>
</dbReference>
<dbReference type="Pfam" id="PF24681">
    <property type="entry name" value="Kelch_KLHDC2_KLHL20_DRC7"/>
    <property type="match status" value="1"/>
</dbReference>
<dbReference type="SUPFAM" id="SSF117281">
    <property type="entry name" value="Kelch motif"/>
    <property type="match status" value="2"/>
</dbReference>
<dbReference type="Pfam" id="PF07707">
    <property type="entry name" value="BACK"/>
    <property type="match status" value="1"/>
</dbReference>
<name>A0AAW2HNZ3_9NEOP</name>
<evidence type="ECO:0000256" key="4">
    <source>
        <dbReference type="ARBA" id="ARBA00022737"/>
    </source>
</evidence>
<evidence type="ECO:0000313" key="9">
    <source>
        <dbReference type="EMBL" id="KAL0271583.1"/>
    </source>
</evidence>
<keyword evidence="6" id="KW-0009">Actin-binding</keyword>
<evidence type="ECO:0000256" key="5">
    <source>
        <dbReference type="ARBA" id="ARBA00022786"/>
    </source>
</evidence>
<dbReference type="PIRSF" id="PIRSF037037">
    <property type="entry name" value="Kelch-like_protein_gigaxonin"/>
    <property type="match status" value="1"/>
</dbReference>
<feature type="domain" description="BTB" evidence="8">
    <location>
        <begin position="26"/>
        <end position="95"/>
    </location>
</feature>
<dbReference type="PANTHER" id="PTHR24412:SF441">
    <property type="entry name" value="KELCH-LIKE PROTEIN 28"/>
    <property type="match status" value="1"/>
</dbReference>
<evidence type="ECO:0000256" key="2">
    <source>
        <dbReference type="ARBA" id="ARBA00013699"/>
    </source>
</evidence>
<dbReference type="InterPro" id="IPR006652">
    <property type="entry name" value="Kelch_1"/>
</dbReference>
<dbReference type="InterPro" id="IPR000210">
    <property type="entry name" value="BTB/POZ_dom"/>
</dbReference>
<dbReference type="PANTHER" id="PTHR24412">
    <property type="entry name" value="KELCH PROTEIN"/>
    <property type="match status" value="1"/>
</dbReference>
<dbReference type="Pfam" id="PF01344">
    <property type="entry name" value="Kelch_1"/>
    <property type="match status" value="1"/>
</dbReference>
<dbReference type="EMBL" id="JARGDH010000004">
    <property type="protein sequence ID" value="KAL0271583.1"/>
    <property type="molecule type" value="Genomic_DNA"/>
</dbReference>
<evidence type="ECO:0000256" key="7">
    <source>
        <dbReference type="ARBA" id="ARBA00043912"/>
    </source>
</evidence>